<comment type="caution">
    <text evidence="1">The sequence shown here is derived from an EMBL/GenBank/DDBJ whole genome shotgun (WGS) entry which is preliminary data.</text>
</comment>
<protein>
    <recommendedName>
        <fullName evidence="3">Tetratricopeptide repeat protein</fullName>
    </recommendedName>
</protein>
<name>A0A841IQU5_9ACTN</name>
<evidence type="ECO:0008006" key="3">
    <source>
        <dbReference type="Google" id="ProtNLM"/>
    </source>
</evidence>
<evidence type="ECO:0000313" key="2">
    <source>
        <dbReference type="Proteomes" id="UP000536604"/>
    </source>
</evidence>
<accession>A0A841IQU5</accession>
<reference evidence="1 2" key="1">
    <citation type="submission" date="2020-08" db="EMBL/GenBank/DDBJ databases">
        <title>Genomic Encyclopedia of Type Strains, Phase III (KMG-III): the genomes of soil and plant-associated and newly described type strains.</title>
        <authorList>
            <person name="Whitman W."/>
        </authorList>
    </citation>
    <scope>NUCLEOTIDE SEQUENCE [LARGE SCALE GENOMIC DNA]</scope>
    <source>
        <strain evidence="1 2">CECT 8712</strain>
    </source>
</reference>
<sequence length="161" mass="17460">MCANAAWAYAVLDDEKCSLDSLARAHDAFACADADTAPWVWFFHEADLDALSGVVNAALPSRSPRTYTAATEHLYRAVEARNPDMGRSQAFELTTLATAHLRNGDPDQGVHIGQQAVDLARRVRSVRVIDRLAPLQQAALAYRPRGETADLAADIATLRAS</sequence>
<organism evidence="1 2">
    <name type="scientific">Nocardiopsis algeriensis</name>
    <dbReference type="NCBI Taxonomy" id="1478215"/>
    <lineage>
        <taxon>Bacteria</taxon>
        <taxon>Bacillati</taxon>
        <taxon>Actinomycetota</taxon>
        <taxon>Actinomycetes</taxon>
        <taxon>Streptosporangiales</taxon>
        <taxon>Nocardiopsidaceae</taxon>
        <taxon>Nocardiopsis</taxon>
    </lineage>
</organism>
<dbReference type="AlphaFoldDB" id="A0A841IQU5"/>
<dbReference type="Proteomes" id="UP000536604">
    <property type="component" value="Unassembled WGS sequence"/>
</dbReference>
<keyword evidence="2" id="KW-1185">Reference proteome</keyword>
<dbReference type="EMBL" id="JACHJO010000003">
    <property type="protein sequence ID" value="MBB6118995.1"/>
    <property type="molecule type" value="Genomic_DNA"/>
</dbReference>
<proteinExistence type="predicted"/>
<gene>
    <name evidence="1" type="ORF">FHS13_000930</name>
</gene>
<dbReference type="RefSeq" id="WP_184288056.1">
    <property type="nucleotide sequence ID" value="NZ_JACHJO010000003.1"/>
</dbReference>
<evidence type="ECO:0000313" key="1">
    <source>
        <dbReference type="EMBL" id="MBB6118995.1"/>
    </source>
</evidence>